<evidence type="ECO:0000256" key="2">
    <source>
        <dbReference type="ARBA" id="ARBA00023136"/>
    </source>
</evidence>
<evidence type="ECO:0000256" key="3">
    <source>
        <dbReference type="SAM" id="Phobius"/>
    </source>
</evidence>
<dbReference type="RefSeq" id="WP_097151009.1">
    <property type="nucleotide sequence ID" value="NZ_OBQC01000019.1"/>
</dbReference>
<organism evidence="4 5">
    <name type="scientific">Ureibacillus acetophenoni</name>
    <dbReference type="NCBI Taxonomy" id="614649"/>
    <lineage>
        <taxon>Bacteria</taxon>
        <taxon>Bacillati</taxon>
        <taxon>Bacillota</taxon>
        <taxon>Bacilli</taxon>
        <taxon>Bacillales</taxon>
        <taxon>Caryophanaceae</taxon>
        <taxon>Ureibacillus</taxon>
    </lineage>
</organism>
<name>A0A285UQN7_9BACL</name>
<evidence type="ECO:0000313" key="4">
    <source>
        <dbReference type="EMBL" id="SOC44073.1"/>
    </source>
</evidence>
<evidence type="ECO:0000313" key="5">
    <source>
        <dbReference type="Proteomes" id="UP000219252"/>
    </source>
</evidence>
<keyword evidence="3" id="KW-1133">Transmembrane helix</keyword>
<feature type="transmembrane region" description="Helical" evidence="3">
    <location>
        <begin position="274"/>
        <end position="295"/>
    </location>
</feature>
<sequence length="449" mass="50933">MFNETITWLKQQLNNTNELTQKTLEIEDKLSFIYFISSLVDIEMIQKVLIKPFFEMPSEDYFEAYLQSLPQQLDFQTKEEILSNLLSGSVLVALKDKFIILNLSKSHVDQVQEINIEPTIHGSHYGLSESLITNINIIRNYYHQATLTVEKSTVGKLNNLEYALLYDKDKVKKDVLKKFKKRMKTIDKELILSSSQLISHINNRDKLTSYFPTILLTERPDRIIYNIAGGKIIVLMEGSTLAIVAPAVFFDFMVSMEDNYHSFWISNFLRALRYLGLLVCILLPGLYVAVTTYSPEILRVELALTISGSRVGVPYPPYIEVLFMLFFMELLVEASIRLPRAMSATATTVGGLILGTAATEANLTSNIMIIIISAVAISTFVIPINEMSFAIRTVRLALIIFASIFGLAGVVLAAIGFLMYLVNLNSYGEPYLRFYNYRKKKERGEALNE</sequence>
<dbReference type="Proteomes" id="UP000219252">
    <property type="component" value="Unassembled WGS sequence"/>
</dbReference>
<dbReference type="EMBL" id="OBQC01000019">
    <property type="protein sequence ID" value="SOC44073.1"/>
    <property type="molecule type" value="Genomic_DNA"/>
</dbReference>
<dbReference type="GO" id="GO:0009847">
    <property type="term" value="P:spore germination"/>
    <property type="evidence" value="ECO:0007669"/>
    <property type="project" value="InterPro"/>
</dbReference>
<reference evidence="5" key="1">
    <citation type="submission" date="2017-08" db="EMBL/GenBank/DDBJ databases">
        <authorList>
            <person name="Varghese N."/>
            <person name="Submissions S."/>
        </authorList>
    </citation>
    <scope>NUCLEOTIDE SEQUENCE [LARGE SCALE GENOMIC DNA]</scope>
    <source>
        <strain evidence="5">JC23</strain>
    </source>
</reference>
<dbReference type="PANTHER" id="PTHR22550">
    <property type="entry name" value="SPORE GERMINATION PROTEIN"/>
    <property type="match status" value="1"/>
</dbReference>
<protein>
    <submittedName>
        <fullName evidence="4">Spore germination protein</fullName>
    </submittedName>
</protein>
<comment type="similarity">
    <text evidence="1">Belongs to the GerABKA family.</text>
</comment>
<feature type="transmembrane region" description="Helical" evidence="3">
    <location>
        <begin position="232"/>
        <end position="254"/>
    </location>
</feature>
<dbReference type="GO" id="GO:0016020">
    <property type="term" value="C:membrane"/>
    <property type="evidence" value="ECO:0007669"/>
    <property type="project" value="InterPro"/>
</dbReference>
<keyword evidence="2 3" id="KW-0472">Membrane</keyword>
<gene>
    <name evidence="4" type="ORF">SAMN05877842_1193</name>
</gene>
<dbReference type="InterPro" id="IPR004995">
    <property type="entry name" value="Spore_Ger"/>
</dbReference>
<dbReference type="AlphaFoldDB" id="A0A285UQN7"/>
<keyword evidence="5" id="KW-1185">Reference proteome</keyword>
<keyword evidence="3" id="KW-0812">Transmembrane</keyword>
<evidence type="ECO:0000256" key="1">
    <source>
        <dbReference type="ARBA" id="ARBA00005278"/>
    </source>
</evidence>
<dbReference type="Pfam" id="PF03323">
    <property type="entry name" value="GerA"/>
    <property type="match status" value="1"/>
</dbReference>
<proteinExistence type="inferred from homology"/>
<dbReference type="PIRSF" id="PIRSF005690">
    <property type="entry name" value="GerBA"/>
    <property type="match status" value="1"/>
</dbReference>
<feature type="transmembrane region" description="Helical" evidence="3">
    <location>
        <begin position="365"/>
        <end position="384"/>
    </location>
</feature>
<accession>A0A285UQN7</accession>
<feature type="transmembrane region" description="Helical" evidence="3">
    <location>
        <begin position="396"/>
        <end position="422"/>
    </location>
</feature>
<dbReference type="PANTHER" id="PTHR22550:SF5">
    <property type="entry name" value="LEUCINE ZIPPER PROTEIN 4"/>
    <property type="match status" value="1"/>
</dbReference>
<feature type="transmembrane region" description="Helical" evidence="3">
    <location>
        <begin position="315"/>
        <end position="332"/>
    </location>
</feature>
<dbReference type="OrthoDB" id="1726708at2"/>
<dbReference type="InterPro" id="IPR050768">
    <property type="entry name" value="UPF0353/GerABKA_families"/>
</dbReference>